<keyword evidence="3 6" id="KW-0732">Signal</keyword>
<dbReference type="Pfam" id="PF07980">
    <property type="entry name" value="SusD_RagB"/>
    <property type="match status" value="1"/>
</dbReference>
<dbReference type="Proteomes" id="UP000027661">
    <property type="component" value="Unassembled WGS sequence"/>
</dbReference>
<feature type="chain" id="PRO_5001666752" evidence="6">
    <location>
        <begin position="19"/>
        <end position="463"/>
    </location>
</feature>
<evidence type="ECO:0000256" key="2">
    <source>
        <dbReference type="ARBA" id="ARBA00006275"/>
    </source>
</evidence>
<evidence type="ECO:0000313" key="9">
    <source>
        <dbReference type="EMBL" id="KDS55792.1"/>
    </source>
</evidence>
<feature type="domain" description="SusD-like N-terminal" evidence="8">
    <location>
        <begin position="22"/>
        <end position="228"/>
    </location>
</feature>
<evidence type="ECO:0000313" key="10">
    <source>
        <dbReference type="Proteomes" id="UP000027661"/>
    </source>
</evidence>
<dbReference type="PATRIC" id="fig|1339352.3.peg.1055"/>
<dbReference type="RefSeq" id="WP_005848747.1">
    <property type="nucleotide sequence ID" value="NZ_JNHM01000012.1"/>
</dbReference>
<evidence type="ECO:0000259" key="8">
    <source>
        <dbReference type="Pfam" id="PF14322"/>
    </source>
</evidence>
<dbReference type="SUPFAM" id="SSF48452">
    <property type="entry name" value="TPR-like"/>
    <property type="match status" value="1"/>
</dbReference>
<evidence type="ECO:0000256" key="5">
    <source>
        <dbReference type="ARBA" id="ARBA00023237"/>
    </source>
</evidence>
<evidence type="ECO:0000256" key="4">
    <source>
        <dbReference type="ARBA" id="ARBA00023136"/>
    </source>
</evidence>
<evidence type="ECO:0000256" key="1">
    <source>
        <dbReference type="ARBA" id="ARBA00004442"/>
    </source>
</evidence>
<comment type="subcellular location">
    <subcellularLocation>
        <location evidence="1">Cell outer membrane</location>
    </subcellularLocation>
</comment>
<dbReference type="EMBL" id="JNHM01000012">
    <property type="protein sequence ID" value="KDS55792.1"/>
    <property type="molecule type" value="Genomic_DNA"/>
</dbReference>
<dbReference type="InterPro" id="IPR033985">
    <property type="entry name" value="SusD-like_N"/>
</dbReference>
<keyword evidence="5" id="KW-0998">Cell outer membrane</keyword>
<sequence>MKLYKFLLCACLALPVMSCDDYLDIQPKGIVIPEKSEDYERLLNYAQLLKASESYPNFMTDDVFMPYEDDMTGGFVSLELPKQHLYAFNSEIFGEGESDGLWEYSYNRIYYYNVVIDDIMGATQDTEEHKKQLRAEALVGRAFEYLTLVNAYANHYDPSTAATDPGVPLMLDKNINKTNLQRATVQEVYDQIKADLDEAAPNLPEKPVLNAYRASKPVGYGMLARMYLYMGDYKKALENAVISLQNNSTLMSLFPYKVVDRDKYIGRIDVPDGDENPENIYIRLAPWTFGFSATAYASEELASLYDQEKDQRYLLYFTKYLGGIDLDYPLWAPYIYANMAMSTPEMYLIAAECEARIGSKDKAMEYINTLRDNRIIDNVPLVASDNKDALVKVLEERRREMPMLGCTRLIDLKRLNREPEFAKTIVHEVNGVEYRLEPNSPKYILPIPPSVLRFNPDMIPNIR</sequence>
<comment type="caution">
    <text evidence="9">The sequence shown here is derived from an EMBL/GenBank/DDBJ whole genome shotgun (WGS) entry which is preliminary data.</text>
</comment>
<name>A0A069SM09_PHOVU</name>
<evidence type="ECO:0000256" key="3">
    <source>
        <dbReference type="ARBA" id="ARBA00022729"/>
    </source>
</evidence>
<evidence type="ECO:0000256" key="6">
    <source>
        <dbReference type="SAM" id="SignalP"/>
    </source>
</evidence>
<protein>
    <submittedName>
        <fullName evidence="9">Starch-binding associating with outer membrane family protein</fullName>
    </submittedName>
</protein>
<keyword evidence="4" id="KW-0472">Membrane</keyword>
<dbReference type="AlphaFoldDB" id="A0A069SM09"/>
<accession>A0A069SM09</accession>
<feature type="domain" description="RagB/SusD" evidence="7">
    <location>
        <begin position="345"/>
        <end position="460"/>
    </location>
</feature>
<evidence type="ECO:0000259" key="7">
    <source>
        <dbReference type="Pfam" id="PF07980"/>
    </source>
</evidence>
<dbReference type="GO" id="GO:0009279">
    <property type="term" value="C:cell outer membrane"/>
    <property type="evidence" value="ECO:0007669"/>
    <property type="project" value="UniProtKB-SubCell"/>
</dbReference>
<dbReference type="Pfam" id="PF14322">
    <property type="entry name" value="SusD-like_3"/>
    <property type="match status" value="1"/>
</dbReference>
<comment type="similarity">
    <text evidence="2">Belongs to the SusD family.</text>
</comment>
<organism evidence="9 10">
    <name type="scientific">Phocaeicola vulgatus str. 3975 RP4</name>
    <dbReference type="NCBI Taxonomy" id="1339352"/>
    <lineage>
        <taxon>Bacteria</taxon>
        <taxon>Pseudomonadati</taxon>
        <taxon>Bacteroidota</taxon>
        <taxon>Bacteroidia</taxon>
        <taxon>Bacteroidales</taxon>
        <taxon>Bacteroidaceae</taxon>
        <taxon>Phocaeicola</taxon>
    </lineage>
</organism>
<feature type="signal peptide" evidence="6">
    <location>
        <begin position="1"/>
        <end position="18"/>
    </location>
</feature>
<proteinExistence type="inferred from homology"/>
<gene>
    <name evidence="9" type="ORF">M099_1090</name>
</gene>
<dbReference type="Gene3D" id="1.25.40.390">
    <property type="match status" value="1"/>
</dbReference>
<dbReference type="InterPro" id="IPR011990">
    <property type="entry name" value="TPR-like_helical_dom_sf"/>
</dbReference>
<reference evidence="9 10" key="1">
    <citation type="submission" date="2014-04" db="EMBL/GenBank/DDBJ databases">
        <authorList>
            <person name="Sears C."/>
            <person name="Carroll K."/>
            <person name="Sack B.R."/>
            <person name="Qadri F."/>
            <person name="Myers L.L."/>
            <person name="Chung G.-T."/>
            <person name="Escheverria P."/>
            <person name="Fraser C.M."/>
            <person name="Sadzewicz L."/>
            <person name="Shefchek K.A."/>
            <person name="Tallon L."/>
            <person name="Das S.P."/>
            <person name="Daugherty S."/>
            <person name="Mongodin E.F."/>
        </authorList>
    </citation>
    <scope>NUCLEOTIDE SEQUENCE [LARGE SCALE GENOMIC DNA]</scope>
    <source>
        <strain evidence="9 10">3975 RP4</strain>
    </source>
</reference>
<dbReference type="InterPro" id="IPR012944">
    <property type="entry name" value="SusD_RagB_dom"/>
</dbReference>